<dbReference type="AlphaFoldDB" id="A0A0A9B0Y3"/>
<name>A0A0A9B0Y3_ARUDO</name>
<organism evidence="1">
    <name type="scientific">Arundo donax</name>
    <name type="common">Giant reed</name>
    <name type="synonym">Donax arundinaceus</name>
    <dbReference type="NCBI Taxonomy" id="35708"/>
    <lineage>
        <taxon>Eukaryota</taxon>
        <taxon>Viridiplantae</taxon>
        <taxon>Streptophyta</taxon>
        <taxon>Embryophyta</taxon>
        <taxon>Tracheophyta</taxon>
        <taxon>Spermatophyta</taxon>
        <taxon>Magnoliopsida</taxon>
        <taxon>Liliopsida</taxon>
        <taxon>Poales</taxon>
        <taxon>Poaceae</taxon>
        <taxon>PACMAD clade</taxon>
        <taxon>Arundinoideae</taxon>
        <taxon>Arundineae</taxon>
        <taxon>Arundo</taxon>
    </lineage>
</organism>
<proteinExistence type="predicted"/>
<evidence type="ECO:0000313" key="1">
    <source>
        <dbReference type="EMBL" id="JAD54845.1"/>
    </source>
</evidence>
<reference evidence="1" key="1">
    <citation type="submission" date="2014-09" db="EMBL/GenBank/DDBJ databases">
        <authorList>
            <person name="Magalhaes I.L.F."/>
            <person name="Oliveira U."/>
            <person name="Santos F.R."/>
            <person name="Vidigal T.H.D.A."/>
            <person name="Brescovit A.D."/>
            <person name="Santos A.J."/>
        </authorList>
    </citation>
    <scope>NUCLEOTIDE SEQUENCE</scope>
    <source>
        <tissue evidence="1">Shoot tissue taken approximately 20 cm above the soil surface</tissue>
    </source>
</reference>
<dbReference type="EMBL" id="GBRH01243050">
    <property type="protein sequence ID" value="JAD54845.1"/>
    <property type="molecule type" value="Transcribed_RNA"/>
</dbReference>
<protein>
    <submittedName>
        <fullName evidence="1">Uncharacterized protein</fullName>
    </submittedName>
</protein>
<sequence>MLRFWVLRATCIEVKLNEHDSGSGDRTARASISLYLISSSRVC</sequence>
<accession>A0A0A9B0Y3</accession>
<reference evidence="1" key="2">
    <citation type="journal article" date="2015" name="Data Brief">
        <title>Shoot transcriptome of the giant reed, Arundo donax.</title>
        <authorList>
            <person name="Barrero R.A."/>
            <person name="Guerrero F.D."/>
            <person name="Moolhuijzen P."/>
            <person name="Goolsby J.A."/>
            <person name="Tidwell J."/>
            <person name="Bellgard S.E."/>
            <person name="Bellgard M.I."/>
        </authorList>
    </citation>
    <scope>NUCLEOTIDE SEQUENCE</scope>
    <source>
        <tissue evidence="1">Shoot tissue taken approximately 20 cm above the soil surface</tissue>
    </source>
</reference>